<sequence length="580" mass="64495">MYPFQNNPGLMNWQYYQNGNMGYSAPFQPSCQPGFDMTSPMQNNLWQTQVNYYSSLMSLVSNNKGSTDNINLADETDNNVSTWQDANISPLTTTLSPEPQINSSNCDTTFLTGASADESPFHSTVNNTFSANAQINKPISMSYFSGDKVFAVSPNNTTHVESIVCTANKPDYSDQVEEPECSSNIDEDLDIKDRETSTKIEVKESINNAIINETSGYLLNFVEKKSVNIFDSCTKKDELLSKEGSVDTDSSNIKGSTDNINLADETDNNVSTWQDVNISPLTTTLSPDPQINSSNCDATTLTGACADESPLHSTVNTLSANAQINKPISMSSFSGDKVFPVSPNNTTHVESIGCTANKPDYSESINNAIINETSGDLSNFVEKKSVNMFDICTKKDELLSKEGSVDSDSSNNAKEIEMLSFHNNVTEFNEKLQLTNSLEDNSTSKDTNIGFPSEAKYLKSDFEDINSQNPVPLLLHLKRACDGIWVVKNRSETNSHESSENNNIEMYDIEKTSESYYKIKKPSKRCKLKSKNNNSKNFDEKCFECKICFKIFSLKTSLNNHMVTHSNLKPFLLQLLWKTF</sequence>
<gene>
    <name evidence="6" type="ORF">MNOR_LOCUS39432</name>
</gene>
<feature type="domain" description="C2H2-type" evidence="5">
    <location>
        <begin position="543"/>
        <end position="570"/>
    </location>
</feature>
<name>A0AAV2SQA4_MEGNR</name>
<dbReference type="AlphaFoldDB" id="A0AAV2SQA4"/>
<dbReference type="FunFam" id="3.30.160.60:FF:000446">
    <property type="entry name" value="Zinc finger protein"/>
    <property type="match status" value="1"/>
</dbReference>
<evidence type="ECO:0000259" key="5">
    <source>
        <dbReference type="PROSITE" id="PS50157"/>
    </source>
</evidence>
<dbReference type="PROSITE" id="PS50157">
    <property type="entry name" value="ZINC_FINGER_C2H2_2"/>
    <property type="match status" value="1"/>
</dbReference>
<reference evidence="6 7" key="1">
    <citation type="submission" date="2024-05" db="EMBL/GenBank/DDBJ databases">
        <authorList>
            <person name="Wallberg A."/>
        </authorList>
    </citation>
    <scope>NUCLEOTIDE SEQUENCE [LARGE SCALE GENOMIC DNA]</scope>
</reference>
<accession>A0AAV2SQA4</accession>
<evidence type="ECO:0000256" key="2">
    <source>
        <dbReference type="ARBA" id="ARBA00022771"/>
    </source>
</evidence>
<keyword evidence="7" id="KW-1185">Reference proteome</keyword>
<comment type="caution">
    <text evidence="6">The sequence shown here is derived from an EMBL/GenBank/DDBJ whole genome shotgun (WGS) entry which is preliminary data.</text>
</comment>
<dbReference type="SMART" id="SM00355">
    <property type="entry name" value="ZnF_C2H2"/>
    <property type="match status" value="1"/>
</dbReference>
<keyword evidence="2 4" id="KW-0863">Zinc-finger</keyword>
<evidence type="ECO:0000256" key="3">
    <source>
        <dbReference type="ARBA" id="ARBA00022833"/>
    </source>
</evidence>
<dbReference type="Gene3D" id="3.30.160.60">
    <property type="entry name" value="Classic Zinc Finger"/>
    <property type="match status" value="1"/>
</dbReference>
<evidence type="ECO:0000313" key="6">
    <source>
        <dbReference type="EMBL" id="CAL4226082.1"/>
    </source>
</evidence>
<dbReference type="InterPro" id="IPR036236">
    <property type="entry name" value="Znf_C2H2_sf"/>
</dbReference>
<dbReference type="GO" id="GO:0008270">
    <property type="term" value="F:zinc ion binding"/>
    <property type="evidence" value="ECO:0007669"/>
    <property type="project" value="UniProtKB-KW"/>
</dbReference>
<evidence type="ECO:0000256" key="1">
    <source>
        <dbReference type="ARBA" id="ARBA00022723"/>
    </source>
</evidence>
<evidence type="ECO:0000256" key="4">
    <source>
        <dbReference type="PROSITE-ProRule" id="PRU00042"/>
    </source>
</evidence>
<dbReference type="PROSITE" id="PS00028">
    <property type="entry name" value="ZINC_FINGER_C2H2_1"/>
    <property type="match status" value="1"/>
</dbReference>
<keyword evidence="3" id="KW-0862">Zinc</keyword>
<evidence type="ECO:0000313" key="7">
    <source>
        <dbReference type="Proteomes" id="UP001497623"/>
    </source>
</evidence>
<dbReference type="GO" id="GO:0005634">
    <property type="term" value="C:nucleus"/>
    <property type="evidence" value="ECO:0007669"/>
    <property type="project" value="UniProtKB-ARBA"/>
</dbReference>
<dbReference type="SUPFAM" id="SSF57667">
    <property type="entry name" value="beta-beta-alpha zinc fingers"/>
    <property type="match status" value="1"/>
</dbReference>
<proteinExistence type="predicted"/>
<keyword evidence="1" id="KW-0479">Metal-binding</keyword>
<organism evidence="6 7">
    <name type="scientific">Meganyctiphanes norvegica</name>
    <name type="common">Northern krill</name>
    <name type="synonym">Thysanopoda norvegica</name>
    <dbReference type="NCBI Taxonomy" id="48144"/>
    <lineage>
        <taxon>Eukaryota</taxon>
        <taxon>Metazoa</taxon>
        <taxon>Ecdysozoa</taxon>
        <taxon>Arthropoda</taxon>
        <taxon>Crustacea</taxon>
        <taxon>Multicrustacea</taxon>
        <taxon>Malacostraca</taxon>
        <taxon>Eumalacostraca</taxon>
        <taxon>Eucarida</taxon>
        <taxon>Euphausiacea</taxon>
        <taxon>Euphausiidae</taxon>
        <taxon>Meganyctiphanes</taxon>
    </lineage>
</organism>
<dbReference type="InterPro" id="IPR013087">
    <property type="entry name" value="Znf_C2H2_type"/>
</dbReference>
<dbReference type="EMBL" id="CAXKWB010102527">
    <property type="protein sequence ID" value="CAL4226082.1"/>
    <property type="molecule type" value="Genomic_DNA"/>
</dbReference>
<dbReference type="Proteomes" id="UP001497623">
    <property type="component" value="Unassembled WGS sequence"/>
</dbReference>
<protein>
    <recommendedName>
        <fullName evidence="5">C2H2-type domain-containing protein</fullName>
    </recommendedName>
</protein>